<protein>
    <submittedName>
        <fullName evidence="2">Uncharacterized protein</fullName>
    </submittedName>
</protein>
<dbReference type="EMBL" id="VSSQ01013336">
    <property type="protein sequence ID" value="MPM51266.1"/>
    <property type="molecule type" value="Genomic_DNA"/>
</dbReference>
<accession>A0A645AE82</accession>
<name>A0A645AE82_9ZZZZ</name>
<feature type="region of interest" description="Disordered" evidence="1">
    <location>
        <begin position="31"/>
        <end position="141"/>
    </location>
</feature>
<organism evidence="2">
    <name type="scientific">bioreactor metagenome</name>
    <dbReference type="NCBI Taxonomy" id="1076179"/>
    <lineage>
        <taxon>unclassified sequences</taxon>
        <taxon>metagenomes</taxon>
        <taxon>ecological metagenomes</taxon>
    </lineage>
</organism>
<evidence type="ECO:0000313" key="2">
    <source>
        <dbReference type="EMBL" id="MPM51266.1"/>
    </source>
</evidence>
<dbReference type="AlphaFoldDB" id="A0A645AE82"/>
<proteinExistence type="predicted"/>
<sequence length="152" mass="17755">MVELCAKHDPCKRNNLSCCYIAYRREIPRQIQPAEQAKARNHSARNNKLDEAREPQHESRERNIRHPGSCQAHSDCRGGKGKQANREAERNRDQRIVGNKRRMGKRKHEQHRNNADEDRRREPRNRAKRDRPKQAPARNGQTMIIIAVGTLV</sequence>
<feature type="compositionally biased region" description="Basic and acidic residues" evidence="1">
    <location>
        <begin position="111"/>
        <end position="125"/>
    </location>
</feature>
<evidence type="ECO:0000256" key="1">
    <source>
        <dbReference type="SAM" id="MobiDB-lite"/>
    </source>
</evidence>
<feature type="compositionally biased region" description="Basic residues" evidence="1">
    <location>
        <begin position="98"/>
        <end position="110"/>
    </location>
</feature>
<feature type="compositionally biased region" description="Basic and acidic residues" evidence="1">
    <location>
        <begin position="74"/>
        <end position="95"/>
    </location>
</feature>
<comment type="caution">
    <text evidence="2">The sequence shown here is derived from an EMBL/GenBank/DDBJ whole genome shotgun (WGS) entry which is preliminary data.</text>
</comment>
<reference evidence="2" key="1">
    <citation type="submission" date="2019-08" db="EMBL/GenBank/DDBJ databases">
        <authorList>
            <person name="Kucharzyk K."/>
            <person name="Murdoch R.W."/>
            <person name="Higgins S."/>
            <person name="Loffler F."/>
        </authorList>
    </citation>
    <scope>NUCLEOTIDE SEQUENCE</scope>
</reference>
<gene>
    <name evidence="2" type="ORF">SDC9_98014</name>
</gene>
<feature type="compositionally biased region" description="Basic and acidic residues" evidence="1">
    <location>
        <begin position="47"/>
        <end position="64"/>
    </location>
</feature>